<dbReference type="PANTHER" id="PTHR30269:SF37">
    <property type="entry name" value="MEMBRANE TRANSPORTER PROTEIN"/>
    <property type="match status" value="1"/>
</dbReference>
<comment type="similarity">
    <text evidence="2 8">Belongs to the 4-toluene sulfonate uptake permease (TSUP) (TC 2.A.102) family.</text>
</comment>
<evidence type="ECO:0000256" key="7">
    <source>
        <dbReference type="ARBA" id="ARBA00023136"/>
    </source>
</evidence>
<evidence type="ECO:0000256" key="1">
    <source>
        <dbReference type="ARBA" id="ARBA00004651"/>
    </source>
</evidence>
<evidence type="ECO:0000256" key="4">
    <source>
        <dbReference type="ARBA" id="ARBA00022475"/>
    </source>
</evidence>
<keyword evidence="4 8" id="KW-1003">Cell membrane</keyword>
<gene>
    <name evidence="9" type="ORF">JANAI62_05750</name>
</gene>
<feature type="transmembrane region" description="Helical" evidence="8">
    <location>
        <begin position="69"/>
        <end position="91"/>
    </location>
</feature>
<evidence type="ECO:0000313" key="10">
    <source>
        <dbReference type="Proteomes" id="UP000786693"/>
    </source>
</evidence>
<sequence>MDFWIVAGLAAFILGISKGGMPVMAILSVPLLSLYMDPALAAGLLLPLYHVADVYAVHLFRRSFSWANLRILLPAGAVGVAFGYLAISYISGDPVRLLLAGIGLAYVSTTWRNRLRGLVAPPRPVEASRGVVLGALAGLTSYIAHAGGPPYQAYILPQRLEKMRYLGTTTIFFASVNLMKLPAFIAAGQITSDSLQSVLWLAPFAVAGAWSGSRISRWLPQHVFFLLVEIALLLVSVKLLWDVFT</sequence>
<name>A0ABQ4NHN9_9RHOB</name>
<evidence type="ECO:0000256" key="3">
    <source>
        <dbReference type="ARBA" id="ARBA00022448"/>
    </source>
</evidence>
<feature type="transmembrane region" description="Helical" evidence="8">
    <location>
        <begin position="97"/>
        <end position="115"/>
    </location>
</feature>
<dbReference type="InterPro" id="IPR002781">
    <property type="entry name" value="TM_pro_TauE-like"/>
</dbReference>
<evidence type="ECO:0000256" key="5">
    <source>
        <dbReference type="ARBA" id="ARBA00022692"/>
    </source>
</evidence>
<evidence type="ECO:0000256" key="6">
    <source>
        <dbReference type="ARBA" id="ARBA00022989"/>
    </source>
</evidence>
<feature type="transmembrane region" description="Helical" evidence="8">
    <location>
        <begin position="165"/>
        <end position="186"/>
    </location>
</feature>
<keyword evidence="7 8" id="KW-0472">Membrane</keyword>
<feature type="transmembrane region" description="Helical" evidence="8">
    <location>
        <begin position="35"/>
        <end position="57"/>
    </location>
</feature>
<keyword evidence="5 8" id="KW-0812">Transmembrane</keyword>
<comment type="subcellular location">
    <subcellularLocation>
        <location evidence="1 8">Cell membrane</location>
        <topology evidence="1 8">Multi-pass membrane protein</topology>
    </subcellularLocation>
</comment>
<keyword evidence="10" id="KW-1185">Reference proteome</keyword>
<dbReference type="EMBL" id="BPFH01000001">
    <property type="protein sequence ID" value="GIT93952.1"/>
    <property type="molecule type" value="Genomic_DNA"/>
</dbReference>
<reference evidence="9 10" key="1">
    <citation type="submission" date="2021-05" db="EMBL/GenBank/DDBJ databases">
        <title>Bacteria Genome sequencing.</title>
        <authorList>
            <person name="Takabe Y."/>
            <person name="Nakajima Y."/>
            <person name="Suzuki S."/>
            <person name="Shiozaki T."/>
        </authorList>
    </citation>
    <scope>NUCLEOTIDE SEQUENCE [LARGE SCALE GENOMIC DNA]</scope>
    <source>
        <strain evidence="9 10">AI_62</strain>
    </source>
</reference>
<accession>A0ABQ4NHN9</accession>
<dbReference type="Proteomes" id="UP000786693">
    <property type="component" value="Unassembled WGS sequence"/>
</dbReference>
<organism evidence="9 10">
    <name type="scientific">Jannaschia pagri</name>
    <dbReference type="NCBI Taxonomy" id="2829797"/>
    <lineage>
        <taxon>Bacteria</taxon>
        <taxon>Pseudomonadati</taxon>
        <taxon>Pseudomonadota</taxon>
        <taxon>Alphaproteobacteria</taxon>
        <taxon>Rhodobacterales</taxon>
        <taxon>Roseobacteraceae</taxon>
        <taxon>Jannaschia</taxon>
    </lineage>
</organism>
<evidence type="ECO:0000313" key="9">
    <source>
        <dbReference type="EMBL" id="GIT93952.1"/>
    </source>
</evidence>
<dbReference type="PANTHER" id="PTHR30269">
    <property type="entry name" value="TRANSMEMBRANE PROTEIN YFCA"/>
    <property type="match status" value="1"/>
</dbReference>
<keyword evidence="6 8" id="KW-1133">Transmembrane helix</keyword>
<dbReference type="Pfam" id="PF01925">
    <property type="entry name" value="TauE"/>
    <property type="match status" value="1"/>
</dbReference>
<dbReference type="RefSeq" id="WP_220747458.1">
    <property type="nucleotide sequence ID" value="NZ_BPFH01000001.1"/>
</dbReference>
<feature type="transmembrane region" description="Helical" evidence="8">
    <location>
        <begin position="222"/>
        <end position="241"/>
    </location>
</feature>
<dbReference type="InterPro" id="IPR052017">
    <property type="entry name" value="TSUP"/>
</dbReference>
<keyword evidence="3" id="KW-0813">Transport</keyword>
<protein>
    <recommendedName>
        <fullName evidence="8">Probable membrane transporter protein</fullName>
    </recommendedName>
</protein>
<comment type="caution">
    <text evidence="9">The sequence shown here is derived from an EMBL/GenBank/DDBJ whole genome shotgun (WGS) entry which is preliminary data.</text>
</comment>
<feature type="transmembrane region" description="Helical" evidence="8">
    <location>
        <begin position="198"/>
        <end position="216"/>
    </location>
</feature>
<evidence type="ECO:0000256" key="8">
    <source>
        <dbReference type="RuleBase" id="RU363041"/>
    </source>
</evidence>
<proteinExistence type="inferred from homology"/>
<evidence type="ECO:0000256" key="2">
    <source>
        <dbReference type="ARBA" id="ARBA00009142"/>
    </source>
</evidence>